<protein>
    <recommendedName>
        <fullName evidence="3">BHLH transcription factor</fullName>
    </recommendedName>
</protein>
<dbReference type="InterPro" id="IPR037546">
    <property type="entry name" value="SAC51-like"/>
</dbReference>
<dbReference type="EMBL" id="OU503045">
    <property type="protein sequence ID" value="CAI9770277.1"/>
    <property type="molecule type" value="Genomic_DNA"/>
</dbReference>
<evidence type="ECO:0008006" key="3">
    <source>
        <dbReference type="Google" id="ProtNLM"/>
    </source>
</evidence>
<sequence length="334" mass="36960">MTLFQLRQNNRLSCFPNSSSFAANVGFPVRSISNLPGSNTGQLNRVDGFFQNLPPRWESSSPIINPYLKDSQCCLSHGIGMSMNPAGASFTSQKKFLIFDQSGHNTRLFFGPSFFPSQNQIISSNTASGGHGTCDEVAVPTEQEQQSLVKPVVQEKWDENHLTGGSEVHEDTEEINALLYSNSNDEYDDDGENDEVTSTGHTPFTIEERYDKDIQIGELVEEVDSSNGSTKRQKLLDGGYKKSSLVDRGGPVKMASPQNYEDVEESSCAGENKFYGDIDSIKRVKKVKIRESLKILESIIPGLKNKDPLLIIDKAIIYLNSLKLEAETLGISYL</sequence>
<dbReference type="PANTHER" id="PTHR36066">
    <property type="entry name" value="TRANSCRIPTION FACTOR BHLH145"/>
    <property type="match status" value="1"/>
</dbReference>
<keyword evidence="2" id="KW-1185">Reference proteome</keyword>
<evidence type="ECO:0000313" key="2">
    <source>
        <dbReference type="Proteomes" id="UP000834106"/>
    </source>
</evidence>
<organism evidence="1 2">
    <name type="scientific">Fraxinus pennsylvanica</name>
    <dbReference type="NCBI Taxonomy" id="56036"/>
    <lineage>
        <taxon>Eukaryota</taxon>
        <taxon>Viridiplantae</taxon>
        <taxon>Streptophyta</taxon>
        <taxon>Embryophyta</taxon>
        <taxon>Tracheophyta</taxon>
        <taxon>Spermatophyta</taxon>
        <taxon>Magnoliopsida</taxon>
        <taxon>eudicotyledons</taxon>
        <taxon>Gunneridae</taxon>
        <taxon>Pentapetalae</taxon>
        <taxon>asterids</taxon>
        <taxon>lamiids</taxon>
        <taxon>Lamiales</taxon>
        <taxon>Oleaceae</taxon>
        <taxon>Oleeae</taxon>
        <taxon>Fraxinus</taxon>
    </lineage>
</organism>
<name>A0AAD2DWJ0_9LAMI</name>
<dbReference type="Proteomes" id="UP000834106">
    <property type="component" value="Chromosome 10"/>
</dbReference>
<gene>
    <name evidence="1" type="ORF">FPE_LOCUS17686</name>
</gene>
<accession>A0AAD2DWJ0</accession>
<dbReference type="AlphaFoldDB" id="A0AAD2DWJ0"/>
<reference evidence="1" key="1">
    <citation type="submission" date="2023-05" db="EMBL/GenBank/DDBJ databases">
        <authorList>
            <person name="Huff M."/>
        </authorList>
    </citation>
    <scope>NUCLEOTIDE SEQUENCE</scope>
</reference>
<dbReference type="PANTHER" id="PTHR36066:SF8">
    <property type="entry name" value="TRANSCRIPTION FACTOR SAC51"/>
    <property type="match status" value="1"/>
</dbReference>
<proteinExistence type="predicted"/>
<evidence type="ECO:0000313" key="1">
    <source>
        <dbReference type="EMBL" id="CAI9770277.1"/>
    </source>
</evidence>